<dbReference type="Pfam" id="PF14254">
    <property type="entry name" value="DUF4348"/>
    <property type="match status" value="1"/>
</dbReference>
<dbReference type="PROSITE" id="PS51257">
    <property type="entry name" value="PROKAR_LIPOPROTEIN"/>
    <property type="match status" value="1"/>
</dbReference>
<dbReference type="InterPro" id="IPR025590">
    <property type="entry name" value="DUF4348"/>
</dbReference>
<name>A0A948TBP0_9BACT</name>
<accession>A0A948TBP0</accession>
<dbReference type="EMBL" id="JAHLFW010000057">
    <property type="protein sequence ID" value="MBU3837949.1"/>
    <property type="molecule type" value="Genomic_DNA"/>
</dbReference>
<dbReference type="Gene3D" id="3.10.450.410">
    <property type="match status" value="2"/>
</dbReference>
<proteinExistence type="predicted"/>
<reference evidence="1" key="1">
    <citation type="journal article" date="2021" name="PeerJ">
        <title>Extensive microbial diversity within the chicken gut microbiome revealed by metagenomics and culture.</title>
        <authorList>
            <person name="Gilroy R."/>
            <person name="Ravi A."/>
            <person name="Getino M."/>
            <person name="Pursley I."/>
            <person name="Horton D.L."/>
            <person name="Alikhan N.F."/>
            <person name="Baker D."/>
            <person name="Gharbi K."/>
            <person name="Hall N."/>
            <person name="Watson M."/>
            <person name="Adriaenssens E.M."/>
            <person name="Foster-Nyarko E."/>
            <person name="Jarju S."/>
            <person name="Secka A."/>
            <person name="Antonio M."/>
            <person name="Oren A."/>
            <person name="Chaudhuri R.R."/>
            <person name="La Ragione R."/>
            <person name="Hildebrand F."/>
            <person name="Pallen M.J."/>
        </authorList>
    </citation>
    <scope>NUCLEOTIDE SEQUENCE</scope>
    <source>
        <strain evidence="1">G4-2901</strain>
    </source>
</reference>
<evidence type="ECO:0000313" key="1">
    <source>
        <dbReference type="EMBL" id="MBU3837949.1"/>
    </source>
</evidence>
<comment type="caution">
    <text evidence="1">The sequence shown here is derived from an EMBL/GenBank/DDBJ whole genome shotgun (WGS) entry which is preliminary data.</text>
</comment>
<dbReference type="AlphaFoldDB" id="A0A948TBP0"/>
<reference evidence="1" key="2">
    <citation type="submission" date="2021-04" db="EMBL/GenBank/DDBJ databases">
        <authorList>
            <person name="Gilroy R."/>
        </authorList>
    </citation>
    <scope>NUCLEOTIDE SEQUENCE</scope>
    <source>
        <strain evidence="1">G4-2901</strain>
    </source>
</reference>
<organism evidence="1 2">
    <name type="scientific">Candidatus Phocaeicola faecigallinarum</name>
    <dbReference type="NCBI Taxonomy" id="2838732"/>
    <lineage>
        <taxon>Bacteria</taxon>
        <taxon>Pseudomonadati</taxon>
        <taxon>Bacteroidota</taxon>
        <taxon>Bacteroidia</taxon>
        <taxon>Bacteroidales</taxon>
        <taxon>Bacteroidaceae</taxon>
        <taxon>Phocaeicola</taxon>
    </lineage>
</organism>
<dbReference type="Proteomes" id="UP000783796">
    <property type="component" value="Unassembled WGS sequence"/>
</dbReference>
<evidence type="ECO:0000313" key="2">
    <source>
        <dbReference type="Proteomes" id="UP000783796"/>
    </source>
</evidence>
<gene>
    <name evidence="1" type="ORF">H9777_06475</name>
</gene>
<sequence>MKSILLGYVLLLMVVSCVGQHKRSESLSDEQGVELVQTDSVSASDEELSDTLIVVDEVVPTTADASFIDFLYYFTSDEEFQHSRIQFPVSFYNDTTVSRLSADEWVFDPMFDSTQLYTVIFDKEEDLELENGTSTTSVQIDWIYLSDYHIRRYYFELKNERWYLEAVNKEKMSRAKNGGEDFYEFYHRFASDSIFQSERLSEPLLFSTVDPEDEFSVLETTLEKGQWFAFRPPMPTEKFTNIRYGQKETEESNTKIVEFKGLGNGLSNTLYFRRIHGKWKLYKFEDLGD</sequence>
<protein>
    <submittedName>
        <fullName evidence="1">DUF4348 domain-containing protein</fullName>
    </submittedName>
</protein>